<reference evidence="1" key="1">
    <citation type="submission" date="2022-10" db="EMBL/GenBank/DDBJ databases">
        <title>Genome Sequence of Xylaria curta.</title>
        <authorList>
            <person name="Buettner E."/>
        </authorList>
    </citation>
    <scope>NUCLEOTIDE SEQUENCE</scope>
    <source>
        <strain evidence="1">Babe10</strain>
    </source>
</reference>
<dbReference type="Proteomes" id="UP001143856">
    <property type="component" value="Unassembled WGS sequence"/>
</dbReference>
<gene>
    <name evidence="1" type="ORF">NUW58_g1665</name>
</gene>
<evidence type="ECO:0000313" key="2">
    <source>
        <dbReference type="Proteomes" id="UP001143856"/>
    </source>
</evidence>
<sequence length="758" mass="85165">MGGQSLSKPSTEVAATRTATPTRSNRPPELVPSTPNGAPVSPVSNYSLGSSIPIQAPRMDEHGSEATLRTRRDSTIYSSTDAGSPTTCVDHPQLNYGKSWGRKPNFHLLDPAQLPRSNLESYGRLSNGTRVFEIRLMRERYSLRILCPLLRGALRRASINSLSASQREDSVSPELVIHEPYEWIFHNWKKISQAASEDEGKCTSLHAELLLEFIKAERPTTWGKLNEVESGECEKIAFEDLWLIYPAGVTVFAKDDGAWRAYKVERTDSNSPSSSGLMSIHCLYLDLDPTGQRLTPHREVLSIQSYTSERPIADLQVVPEWCFQGRNDLHDQLLKRGKSFWEHTRKVYYKEYSGDAWPRSSRKDPVSIIIDYVTSSKHIEVTGNASDTSYGGSTCSVCLGEVLGLPSYPTGASHDLDDGIELCGSSNRKNEESSLDVNAALLFCPPRIWAFSLTHKSWESILPKDIGEVRRQDDALAELEMVADHKNYLESALLTHLRDGQGVNSGGMVRRKGRGFNILLHGGPGTGKTLTAEWLAAKHVVPLYKITCGELGMDVDILEKRLQEVFLRATNWRALLLLDDADIFIKTRSIQDLRRYAIVSIFLHQLDDSEALLLMTTNHVDLDPSLGSRVDIAIPLPRINFESQKRIWKIWIRHLGSLAPNQVQVQVLEQFIEFDLETAEEGAYITMNGRQIRSCISAASALARQDGERLGITHIRKILRLGRDFRELMHKTSSDPRATYEYYAQLPRQGEQQKNGWK</sequence>
<comment type="caution">
    <text evidence="1">The sequence shown here is derived from an EMBL/GenBank/DDBJ whole genome shotgun (WGS) entry which is preliminary data.</text>
</comment>
<accession>A0ACC1PJ46</accession>
<proteinExistence type="predicted"/>
<organism evidence="1 2">
    <name type="scientific">Xylaria curta</name>
    <dbReference type="NCBI Taxonomy" id="42375"/>
    <lineage>
        <taxon>Eukaryota</taxon>
        <taxon>Fungi</taxon>
        <taxon>Dikarya</taxon>
        <taxon>Ascomycota</taxon>
        <taxon>Pezizomycotina</taxon>
        <taxon>Sordariomycetes</taxon>
        <taxon>Xylariomycetidae</taxon>
        <taxon>Xylariales</taxon>
        <taxon>Xylariaceae</taxon>
        <taxon>Xylaria</taxon>
    </lineage>
</organism>
<keyword evidence="2" id="KW-1185">Reference proteome</keyword>
<dbReference type="EMBL" id="JAPDGR010000190">
    <property type="protein sequence ID" value="KAJ2994012.1"/>
    <property type="molecule type" value="Genomic_DNA"/>
</dbReference>
<protein>
    <submittedName>
        <fullName evidence="1">Uncharacterized protein</fullName>
    </submittedName>
</protein>
<name>A0ACC1PJ46_9PEZI</name>
<evidence type="ECO:0000313" key="1">
    <source>
        <dbReference type="EMBL" id="KAJ2994012.1"/>
    </source>
</evidence>